<accession>A0AC34FLR4</accession>
<reference evidence="2" key="1">
    <citation type="submission" date="2022-11" db="UniProtKB">
        <authorList>
            <consortium name="WormBaseParasite"/>
        </authorList>
    </citation>
    <scope>IDENTIFICATION</scope>
</reference>
<evidence type="ECO:0000313" key="2">
    <source>
        <dbReference type="WBParaSite" id="ES5_v2.g17519.t1"/>
    </source>
</evidence>
<evidence type="ECO:0000313" key="1">
    <source>
        <dbReference type="Proteomes" id="UP000887579"/>
    </source>
</evidence>
<dbReference type="Proteomes" id="UP000887579">
    <property type="component" value="Unplaced"/>
</dbReference>
<proteinExistence type="predicted"/>
<dbReference type="WBParaSite" id="ES5_v2.g17519.t1">
    <property type="protein sequence ID" value="ES5_v2.g17519.t1"/>
    <property type="gene ID" value="ES5_v2.g17519"/>
</dbReference>
<protein>
    <submittedName>
        <fullName evidence="2">G-protein coupled receptors family 1 profile domain-containing protein</fullName>
    </submittedName>
</protein>
<name>A0AC34FLR4_9BILA</name>
<organism evidence="1 2">
    <name type="scientific">Panagrolaimus sp. ES5</name>
    <dbReference type="NCBI Taxonomy" id="591445"/>
    <lineage>
        <taxon>Eukaryota</taxon>
        <taxon>Metazoa</taxon>
        <taxon>Ecdysozoa</taxon>
        <taxon>Nematoda</taxon>
        <taxon>Chromadorea</taxon>
        <taxon>Rhabditida</taxon>
        <taxon>Tylenchina</taxon>
        <taxon>Panagrolaimomorpha</taxon>
        <taxon>Panagrolaimoidea</taxon>
        <taxon>Panagrolaimidae</taxon>
        <taxon>Panagrolaimus</taxon>
    </lineage>
</organism>
<sequence>MRFIPDFVMDPEKSDGGDIISPENSVFPNEYSWNGSDYYNGDFIDQGEASLIAILYLSYMPLCCFVGLTGNCMAHFCDFSSVWLIALVGFERLTLLYKASSFRVRRTLSNAQRQVVVLLIIAFLCNSWILFVAEINAQGGCDIKPDYGDVYNLFSLIETISCMIIPSIFIVFSNIFVVLRLREHLKQIPSSPTVSFNTADTIYSTGPTQTIKSTKVSKASMCRLGSRFSLTRTEMQEVARCKRHSLRYADLQLTRSLLIVTTVFILLNMPNYAYRIAIQFLNISDQSEIMQRLSFAAHILLPQMKKRLMPTALKLLECYCLKHVHDDSIHAGN</sequence>